<dbReference type="Proteomes" id="UP000460224">
    <property type="component" value="Unassembled WGS sequence"/>
</dbReference>
<evidence type="ECO:0000313" key="7">
    <source>
        <dbReference type="EMBL" id="EAD3792914.1"/>
    </source>
</evidence>
<evidence type="ECO:0000313" key="81">
    <source>
        <dbReference type="Proteomes" id="UP000544530"/>
    </source>
</evidence>
<evidence type="ECO:0000313" key="11">
    <source>
        <dbReference type="EMBL" id="EAE2355359.1"/>
    </source>
</evidence>
<evidence type="ECO:0000313" key="20">
    <source>
        <dbReference type="EMBL" id="EAG4461477.1"/>
    </source>
</evidence>
<accession>A0A0B8R1V4</accession>
<evidence type="ECO:0000313" key="56">
    <source>
        <dbReference type="Proteomes" id="UP000354255"/>
    </source>
</evidence>
<dbReference type="Proteomes" id="UP000379076">
    <property type="component" value="Unassembled WGS sequence"/>
</dbReference>
<evidence type="ECO:0000313" key="46">
    <source>
        <dbReference type="EMBL" id="OET52132.1"/>
    </source>
</evidence>
<dbReference type="EMBL" id="DAAJZA010000002">
    <property type="protein sequence ID" value="HAC1754293.1"/>
    <property type="molecule type" value="Genomic_DNA"/>
</dbReference>
<proteinExistence type="predicted"/>
<dbReference type="EMBL" id="AAAREG010000015">
    <property type="protein sequence ID" value="EAE2355359.1"/>
    <property type="molecule type" value="Genomic_DNA"/>
</dbReference>
<evidence type="ECO:0000313" key="23">
    <source>
        <dbReference type="EMBL" id="EAG9521187.1"/>
    </source>
</evidence>
<dbReference type="EMBL" id="AAHZFN010000005">
    <property type="protein sequence ID" value="ECB9473104.1"/>
    <property type="molecule type" value="Genomic_DNA"/>
</dbReference>
<evidence type="ECO:0000313" key="54">
    <source>
        <dbReference type="Proteomes" id="UP000345329"/>
    </source>
</evidence>
<dbReference type="Proteomes" id="UP000844415">
    <property type="component" value="Unassembled WGS sequence"/>
</dbReference>
<dbReference type="Proteomes" id="UP000358545">
    <property type="component" value="Unassembled WGS sequence"/>
</dbReference>
<evidence type="ECO:0000313" key="5">
    <source>
        <dbReference type="EMBL" id="EAC7480807.1"/>
    </source>
</evidence>
<dbReference type="Proteomes" id="UP000478704">
    <property type="component" value="Unassembled WGS sequence"/>
</dbReference>
<dbReference type="EMBL" id="AALAQH010000002">
    <property type="protein sequence ID" value="ECX6924288.1"/>
    <property type="molecule type" value="Genomic_DNA"/>
</dbReference>
<name>A0A0B8R1V4_LISMN</name>
<dbReference type="EMBL" id="AACKDQ010000057">
    <property type="protein sequence ID" value="EAK9318483.1"/>
    <property type="molecule type" value="Genomic_DNA"/>
</dbReference>
<dbReference type="EMBL" id="AANPAU010000009">
    <property type="protein sequence ID" value="EDP8515071.1"/>
    <property type="molecule type" value="Genomic_DNA"/>
</dbReference>
<dbReference type="Proteomes" id="UP000840197">
    <property type="component" value="Unassembled WGS sequence"/>
</dbReference>
<evidence type="ECO:0000313" key="75">
    <source>
        <dbReference type="Proteomes" id="UP000525850"/>
    </source>
</evidence>
<reference evidence="46 90" key="1">
    <citation type="submission" date="2016-09" db="EMBL/GenBank/DDBJ databases">
        <title>100K Listeria isolates.</title>
        <authorList>
            <person name="Chen P."/>
            <person name="Weimer B.C."/>
            <person name="Kong N."/>
            <person name="Huang B."/>
        </authorList>
    </citation>
    <scope>NUCLEOTIDE SEQUENCE [LARGE SCALE GENOMIC DNA]</scope>
    <source>
        <strain evidence="46 90">BCW_2383</strain>
    </source>
</reference>
<reference evidence="50 52" key="5">
    <citation type="submission" date="2018-06" db="EMBL/GenBank/DDBJ databases">
        <authorList>
            <consortium name="PulseNet: The National Subtyping Network for Foodborne Disease Surveillance"/>
            <person name="Tarr C.L."/>
            <person name="Trees E."/>
            <person name="Katz L.S."/>
            <person name="Carleton-Romer H.A."/>
            <person name="Stroika S."/>
            <person name="Kucerova Z."/>
            <person name="Roache K.F."/>
            <person name="Sabol A.L."/>
            <person name="Besser J."/>
            <person name="Gerner-Smidt P."/>
        </authorList>
    </citation>
    <scope>NUCLEOTIDE SEQUENCE [LARGE SCALE GENOMIC DNA]</scope>
    <source>
        <strain evidence="2 52">2015L-6227</strain>
        <strain evidence="11 50">PNUSAL000134</strain>
        <strain evidence="6 56">PNUSAL000910</strain>
        <strain evidence="13 57">PNUSAL002180</strain>
        <strain evidence="14 71">PNUSAL002298</strain>
        <strain evidence="27 55">PNUSAL004402</strain>
        <strain evidence="34 74">PNUSAL005692</strain>
    </source>
</reference>
<evidence type="ECO:0000313" key="52">
    <source>
        <dbReference type="Proteomes" id="UP000339309"/>
    </source>
</evidence>
<dbReference type="Proteomes" id="UP000843503">
    <property type="component" value="Unassembled WGS sequence"/>
</dbReference>
<dbReference type="AlphaFoldDB" id="A0A0B8R1V4"/>
<reference evidence="78 79" key="7">
    <citation type="submission" date="2019-04" db="EMBL/GenBank/DDBJ databases">
        <authorList>
            <person name="Ashton P.M."/>
            <person name="Dallman T."/>
            <person name="Nair S."/>
            <person name="De Pinna E."/>
            <person name="Peters T."/>
            <person name="Grant K."/>
        </authorList>
    </citation>
    <scope>NUCLEOTIDE SEQUENCE [LARGE SCALE GENOMIC DNA]</scope>
    <source>
        <strain evidence="24 79">282333</strain>
        <strain evidence="25 78">282352</strain>
        <strain evidence="23 82">289003</strain>
        <strain evidence="12">RL15000286</strain>
    </source>
</reference>
<evidence type="ECO:0000313" key="50">
    <source>
        <dbReference type="Proteomes" id="UP000336166"/>
    </source>
</evidence>
<dbReference type="EMBL" id="AAAIKW010000002">
    <property type="protein sequence ID" value="EAC4551909.1"/>
    <property type="molecule type" value="Genomic_DNA"/>
</dbReference>
<dbReference type="Proteomes" id="UP000548278">
    <property type="component" value="Unassembled WGS sequence"/>
</dbReference>
<dbReference type="InterPro" id="IPR014922">
    <property type="entry name" value="YdhG-like"/>
</dbReference>
<dbReference type="Proteomes" id="UP000546397">
    <property type="component" value="Unassembled WGS sequence"/>
</dbReference>
<evidence type="ECO:0000313" key="53">
    <source>
        <dbReference type="Proteomes" id="UP000344343"/>
    </source>
</evidence>
<evidence type="ECO:0000259" key="1">
    <source>
        <dbReference type="Pfam" id="PF08818"/>
    </source>
</evidence>
<reference evidence="86 87" key="3">
    <citation type="journal article" date="2018" name="Genome Biol.">
        <title>SKESA: strategic k-mer extension for scrupulous assemblies.</title>
        <authorList>
            <person name="Souvorov A."/>
            <person name="Agarwala R."/>
            <person name="Lipman D.J."/>
        </authorList>
    </citation>
    <scope>NUCLEOTIDE SEQUENCE [LARGE SCALE GENOMIC DNA]</scope>
    <source>
        <strain evidence="43">2017-325981-023-01</strain>
        <strain evidence="39 89">CFIAFB20100120</strain>
        <strain evidence="38 86">CFIAFB20130012</strain>
        <strain evidence="41">CFIAFB20170037</strain>
        <strain evidence="40 87">CFIAFB20170045</strain>
        <strain evidence="42 88">DMG1500109</strain>
    </source>
</reference>
<dbReference type="EMBL" id="AAAIXK010000002">
    <property type="protein sequence ID" value="EAC5549382.1"/>
    <property type="molecule type" value="Genomic_DNA"/>
</dbReference>
<dbReference type="KEGG" id="lmv:Y193_09510"/>
<dbReference type="Proteomes" id="UP000345329">
    <property type="component" value="Unassembled WGS sequence"/>
</dbReference>
<dbReference type="Proteomes" id="UP000455569">
    <property type="component" value="Unassembled WGS sequence"/>
</dbReference>
<dbReference type="InterPro" id="IPR016786">
    <property type="entry name" value="YdeI_bac"/>
</dbReference>
<feature type="domain" description="YdhG-like" evidence="1">
    <location>
        <begin position="20"/>
        <end position="117"/>
    </location>
</feature>
<evidence type="ECO:0000313" key="14">
    <source>
        <dbReference type="EMBL" id="EAG1893676.1"/>
    </source>
</evidence>
<dbReference type="Proteomes" id="UP000540117">
    <property type="component" value="Unassembled WGS sequence"/>
</dbReference>
<reference evidence="45 81" key="10">
    <citation type="submission" date="2020-06" db="EMBL/GenBank/DDBJ databases">
        <title>Two Listeria outbreaks in Switzerland in 2018 and 2020.</title>
        <authorList>
            <person name="Stevens M.J.A."/>
            <person name="Bloemberg G."/>
            <person name="Nusch-Inderbinnen M."/>
            <person name="Stephan R."/>
        </authorList>
    </citation>
    <scope>NUCLEOTIDE SEQUENCE [LARGE SCALE GENOMIC DNA]</scope>
    <source>
        <strain evidence="45 81">N18-0707</strain>
    </source>
</reference>
<dbReference type="EMBL" id="AAAQQZ010000003">
    <property type="protein sequence ID" value="EAE1338854.1"/>
    <property type="molecule type" value="Genomic_DNA"/>
</dbReference>
<dbReference type="EMBL" id="DAAIJL010000019">
    <property type="protein sequence ID" value="HAB8558520.1"/>
    <property type="molecule type" value="Genomic_DNA"/>
</dbReference>
<evidence type="ECO:0000313" key="63">
    <source>
        <dbReference type="Proteomes" id="UP000389283"/>
    </source>
</evidence>
<dbReference type="EMBL" id="AABDGJ010000018">
    <property type="protein sequence ID" value="EAG6991874.1"/>
    <property type="molecule type" value="Genomic_DNA"/>
</dbReference>
<dbReference type="Proteomes" id="UP000339309">
    <property type="component" value="Unassembled WGS sequence"/>
</dbReference>
<evidence type="ECO:0000313" key="88">
    <source>
        <dbReference type="Proteomes" id="UP000843775"/>
    </source>
</evidence>
<evidence type="ECO:0000313" key="58">
    <source>
        <dbReference type="Proteomes" id="UP000364988"/>
    </source>
</evidence>
<dbReference type="Proteomes" id="UP000354255">
    <property type="component" value="Unassembled WGS sequence"/>
</dbReference>
<evidence type="ECO:0000313" key="47">
    <source>
        <dbReference type="EMBL" id="RKA08144.1"/>
    </source>
</evidence>
<evidence type="ECO:0000313" key="37">
    <source>
        <dbReference type="EMBL" id="EDP8515071.1"/>
    </source>
</evidence>
<dbReference type="EMBL" id="QDAY01000003">
    <property type="protein sequence ID" value="KAA9449338.1"/>
    <property type="molecule type" value="Genomic_DNA"/>
</dbReference>
<dbReference type="EMBL" id="AABEMN010000037">
    <property type="protein sequence ID" value="EAG9521187.1"/>
    <property type="molecule type" value="Genomic_DNA"/>
</dbReference>
<evidence type="ECO:0000313" key="62">
    <source>
        <dbReference type="Proteomes" id="UP000379076"/>
    </source>
</evidence>
<evidence type="ECO:0000313" key="68">
    <source>
        <dbReference type="Proteomes" id="UP000455569"/>
    </source>
</evidence>
<dbReference type="Proteomes" id="UP000527632">
    <property type="component" value="Unassembled WGS sequence"/>
</dbReference>
<dbReference type="Proteomes" id="UP000272537">
    <property type="component" value="Unassembled WGS sequence"/>
</dbReference>
<dbReference type="EMBL" id="AALEDS010000019">
    <property type="protein sequence ID" value="ECY6545414.1"/>
    <property type="molecule type" value="Genomic_DNA"/>
</dbReference>
<reference evidence="47 48" key="2">
    <citation type="journal article" date="2018" name="BMC Genomics">
        <title>Genes significantly associated with lineage II food isolates of Listeria monocytogenes.</title>
        <authorList>
            <person name="Pirone-Davies C."/>
            <person name="Chen Y."/>
            <person name="Pightling A."/>
            <person name="Ryan G."/>
            <person name="Wang Y."/>
            <person name="Yao K."/>
            <person name="Hoffmann M."/>
            <person name="Allard M.W."/>
        </authorList>
    </citation>
    <scope>NUCLEOTIDE SEQUENCE [LARGE SCALE GENOMIC DNA]</scope>
    <source>
        <strain evidence="47 48">PNUSAL000550</strain>
    </source>
</reference>
<dbReference type="Proteomes" id="UP000533021">
    <property type="component" value="Unassembled WGS sequence"/>
</dbReference>
<evidence type="ECO:0000313" key="24">
    <source>
        <dbReference type="EMBL" id="EAH2280968.1"/>
    </source>
</evidence>
<evidence type="ECO:0000313" key="79">
    <source>
        <dbReference type="Proteomes" id="UP000533021"/>
    </source>
</evidence>
<dbReference type="Proteomes" id="UP000467347">
    <property type="component" value="Unassembled WGS sequence"/>
</dbReference>
<dbReference type="Proteomes" id="UP000544530">
    <property type="component" value="Unassembled WGS sequence"/>
</dbReference>
<evidence type="ECO:0000313" key="40">
    <source>
        <dbReference type="EMBL" id="HAC0013269.1"/>
    </source>
</evidence>
<reference evidence="65 83" key="8">
    <citation type="submission" date="2019-04" db="EMBL/GenBank/DDBJ databases">
        <authorList>
            <consortium name="GenomeTrakr network: Whole genome sequencing for foodborne pathogen traceback"/>
        </authorList>
    </citation>
    <scope>NUCLEOTIDE SEQUENCE [LARGE SCALE GENOMIC DNA]</scope>
    <source>
        <strain evidence="22 83">CFSAN004300</strain>
        <strain evidence="33 58">FLAG-55987</strain>
        <strain evidence="28 65">PHLUSALM00088</strain>
    </source>
</reference>
<evidence type="ECO:0000313" key="86">
    <source>
        <dbReference type="Proteomes" id="UP000840197"/>
    </source>
</evidence>
<dbReference type="Proteomes" id="UP000528151">
    <property type="component" value="Unassembled WGS sequence"/>
</dbReference>
<evidence type="ECO:0000313" key="73">
    <source>
        <dbReference type="Proteomes" id="UP000481141"/>
    </source>
</evidence>
<dbReference type="EMBL" id="JACAVN010000003">
    <property type="protein sequence ID" value="NYA01370.1"/>
    <property type="molecule type" value="Genomic_DNA"/>
</dbReference>
<evidence type="ECO:0000313" key="74">
    <source>
        <dbReference type="Proteomes" id="UP000489121"/>
    </source>
</evidence>
<evidence type="ECO:0000313" key="25">
    <source>
        <dbReference type="EMBL" id="EAH3293678.1"/>
    </source>
</evidence>
<dbReference type="Proteomes" id="UP000566721">
    <property type="component" value="Unassembled WGS sequence"/>
</dbReference>
<dbReference type="EMBL" id="AAHZFY010000043">
    <property type="protein sequence ID" value="ECB9514830.1"/>
    <property type="molecule type" value="Genomic_DNA"/>
</dbReference>
<evidence type="ECO:0000313" key="41">
    <source>
        <dbReference type="EMBL" id="HAC0275966.1"/>
    </source>
</evidence>
<dbReference type="Proteomes" id="UP000393182">
    <property type="component" value="Unassembled WGS sequence"/>
</dbReference>
<evidence type="ECO:0000313" key="29">
    <source>
        <dbReference type="EMBL" id="ECB9473104.1"/>
    </source>
</evidence>
<dbReference type="Proteomes" id="UP000398321">
    <property type="component" value="Unassembled WGS sequence"/>
</dbReference>
<evidence type="ECO:0000313" key="12">
    <source>
        <dbReference type="EMBL" id="EAE4941576.1"/>
    </source>
</evidence>
<dbReference type="EMBL" id="AAAJKI010000061">
    <property type="protein sequence ID" value="EAC6549605.1"/>
    <property type="molecule type" value="Genomic_DNA"/>
</dbReference>
<dbReference type="EMBL" id="QXLS01000003">
    <property type="protein sequence ID" value="RKA08144.1"/>
    <property type="molecule type" value="Genomic_DNA"/>
</dbReference>
<protein>
    <submittedName>
        <fullName evidence="45">YdeI/OmpD-associated family protein</fullName>
    </submittedName>
</protein>
<dbReference type="Proteomes" id="UP000841146">
    <property type="component" value="Unassembled WGS sequence"/>
</dbReference>
<evidence type="ECO:0000313" key="90">
    <source>
        <dbReference type="Proteomes" id="UP000852906"/>
    </source>
</evidence>
<evidence type="ECO:0000313" key="13">
    <source>
        <dbReference type="EMBL" id="EAG0868120.1"/>
    </source>
</evidence>
<evidence type="ECO:0000313" key="65">
    <source>
        <dbReference type="Proteomes" id="UP000410967"/>
    </source>
</evidence>
<evidence type="ECO:0000313" key="48">
    <source>
        <dbReference type="Proteomes" id="UP000272537"/>
    </source>
</evidence>
<evidence type="ECO:0000313" key="31">
    <source>
        <dbReference type="EMBL" id="ECC1557196.1"/>
    </source>
</evidence>
<dbReference type="Proteomes" id="UP000389283">
    <property type="component" value="Unassembled WGS sequence"/>
</dbReference>
<dbReference type="Pfam" id="PF13376">
    <property type="entry name" value="OmdA"/>
    <property type="match status" value="1"/>
</dbReference>
<dbReference type="EMBL" id="AAIAJJ010000004">
    <property type="protein sequence ID" value="ECC1557196.1"/>
    <property type="molecule type" value="Genomic_DNA"/>
</dbReference>
<evidence type="ECO:0000313" key="39">
    <source>
        <dbReference type="EMBL" id="HAB8558520.1"/>
    </source>
</evidence>
<dbReference type="EMBL" id="AACJYH010000005">
    <property type="protein sequence ID" value="EAK8897751.1"/>
    <property type="molecule type" value="Genomic_DNA"/>
</dbReference>
<dbReference type="SMR" id="A0A0B8R1V4"/>
<evidence type="ECO:0000313" key="71">
    <source>
        <dbReference type="Proteomes" id="UP000478682"/>
    </source>
</evidence>
<dbReference type="Proteomes" id="UP000331186">
    <property type="component" value="Unassembled WGS sequence"/>
</dbReference>
<evidence type="ECO:0000313" key="18">
    <source>
        <dbReference type="EMBL" id="EAG2998515.1"/>
    </source>
</evidence>
<evidence type="ECO:0000313" key="67">
    <source>
        <dbReference type="Proteomes" id="UP000427828"/>
    </source>
</evidence>
<dbReference type="Proteomes" id="UP000525850">
    <property type="component" value="Unassembled WGS sequence"/>
</dbReference>
<evidence type="ECO:0000313" key="2">
    <source>
        <dbReference type="EMBL" id="EAC4551909.1"/>
    </source>
</evidence>
<dbReference type="Proteomes" id="UP000344343">
    <property type="component" value="Unassembled WGS sequence"/>
</dbReference>
<evidence type="ECO:0000313" key="4">
    <source>
        <dbReference type="EMBL" id="EAC6549605.1"/>
    </source>
</evidence>
<dbReference type="Proteomes" id="UP000549379">
    <property type="component" value="Unassembled WGS sequence"/>
</dbReference>
<evidence type="ECO:0000313" key="80">
    <source>
        <dbReference type="Proteomes" id="UP000540117"/>
    </source>
</evidence>
<evidence type="ECO:0000313" key="70">
    <source>
        <dbReference type="Proteomes" id="UP000467347"/>
    </source>
</evidence>
<dbReference type="SUPFAM" id="SSF159888">
    <property type="entry name" value="YdhG-like"/>
    <property type="match status" value="1"/>
</dbReference>
<evidence type="ECO:0000313" key="42">
    <source>
        <dbReference type="EMBL" id="HAC1754293.1"/>
    </source>
</evidence>
<evidence type="ECO:0000313" key="9">
    <source>
        <dbReference type="EMBL" id="EAD5786492.1"/>
    </source>
</evidence>
<dbReference type="EMBL" id="AAAKQF010000002">
    <property type="protein sequence ID" value="EAC9039533.1"/>
    <property type="molecule type" value="Genomic_DNA"/>
</dbReference>
<dbReference type="Proteomes" id="UP000842809">
    <property type="component" value="Unassembled WGS sequence"/>
</dbReference>
<evidence type="ECO:0000313" key="15">
    <source>
        <dbReference type="EMBL" id="EAG2087699.1"/>
    </source>
</evidence>
<dbReference type="EMBL" id="AABBZO010000003">
    <property type="protein sequence ID" value="EAG4461477.1"/>
    <property type="molecule type" value="Genomic_DNA"/>
</dbReference>
<evidence type="ECO:0000313" key="57">
    <source>
        <dbReference type="Proteomes" id="UP000358545"/>
    </source>
</evidence>
<dbReference type="Proteomes" id="UP000423131">
    <property type="component" value="Unassembled WGS sequence"/>
</dbReference>
<dbReference type="EMBL" id="AABAWE010000004">
    <property type="protein sequence ID" value="EAG2087699.1"/>
    <property type="molecule type" value="Genomic_DNA"/>
</dbReference>
<evidence type="ECO:0000313" key="19">
    <source>
        <dbReference type="EMBL" id="EAG4330659.1"/>
    </source>
</evidence>
<reference evidence="44 69" key="4">
    <citation type="submission" date="2018-04" db="EMBL/GenBank/DDBJ databases">
        <title>Genome Analysis of a Prevalent Clone of Listeria monocytogenes Sequence Type 87 in China.</title>
        <authorList>
            <person name="Wang Y."/>
        </authorList>
    </citation>
    <scope>NUCLEOTIDE SEQUENCE [LARGE SCALE GENOMIC DNA]</scope>
    <source>
        <strain evidence="44 69">ICDC_LM1523</strain>
    </source>
</reference>
<dbReference type="EMBL" id="AAANYN010000022">
    <property type="protein sequence ID" value="EAD5775096.1"/>
    <property type="molecule type" value="Genomic_DNA"/>
</dbReference>
<evidence type="ECO:0000313" key="43">
    <source>
        <dbReference type="EMBL" id="HAJ9594190.1"/>
    </source>
</evidence>
<evidence type="ECO:0000313" key="77">
    <source>
        <dbReference type="Proteomes" id="UP000528151"/>
    </source>
</evidence>
<evidence type="ECO:0000313" key="26">
    <source>
        <dbReference type="EMBL" id="EAH4242418.1"/>
    </source>
</evidence>
<evidence type="ECO:0000313" key="33">
    <source>
        <dbReference type="EMBL" id="ECY6545414.1"/>
    </source>
</evidence>
<evidence type="ECO:0000313" key="8">
    <source>
        <dbReference type="EMBL" id="EAD5775096.1"/>
    </source>
</evidence>
<dbReference type="EMBL" id="AANCRK010000003">
    <property type="protein sequence ID" value="EDN7715283.1"/>
    <property type="molecule type" value="Genomic_DNA"/>
</dbReference>
<dbReference type="Proteomes" id="UP000530452">
    <property type="component" value="Unassembled WGS sequence"/>
</dbReference>
<comment type="caution">
    <text evidence="10">The sequence shown here is derived from an EMBL/GenBank/DDBJ whole genome shotgun (WGS) entry which is preliminary data.</text>
</comment>
<dbReference type="EMBL" id="AAAJWF010000005">
    <property type="protein sequence ID" value="EAC7480807.1"/>
    <property type="molecule type" value="Genomic_DNA"/>
</dbReference>
<evidence type="ECO:0000313" key="55">
    <source>
        <dbReference type="Proteomes" id="UP000350032"/>
    </source>
</evidence>
<dbReference type="EMBL" id="AABFVG010000001">
    <property type="protein sequence ID" value="EAH2280968.1"/>
    <property type="molecule type" value="Genomic_DNA"/>
</dbReference>
<evidence type="ECO:0000313" key="82">
    <source>
        <dbReference type="Proteomes" id="UP000546397"/>
    </source>
</evidence>
<evidence type="ECO:0000313" key="16">
    <source>
        <dbReference type="EMBL" id="EAG2245887.1"/>
    </source>
</evidence>
<evidence type="ECO:0000313" key="60">
    <source>
        <dbReference type="Proteomes" id="UP000368512"/>
    </source>
</evidence>
<evidence type="ECO:0000313" key="66">
    <source>
        <dbReference type="Proteomes" id="UP000423131"/>
    </source>
</evidence>
<dbReference type="EMBL" id="AABBYJ010000002">
    <property type="protein sequence ID" value="EAG4330659.1"/>
    <property type="molecule type" value="Genomic_DNA"/>
</dbReference>
<dbReference type="Proteomes" id="UP000481141">
    <property type="component" value="Unassembled WGS sequence"/>
</dbReference>
<evidence type="ECO:0000313" key="89">
    <source>
        <dbReference type="Proteomes" id="UP000844415"/>
    </source>
</evidence>
<evidence type="ECO:0000313" key="38">
    <source>
        <dbReference type="EMBL" id="HAB8399806.1"/>
    </source>
</evidence>
<dbReference type="Pfam" id="PF08818">
    <property type="entry name" value="DUF1801"/>
    <property type="match status" value="1"/>
</dbReference>
<evidence type="ECO:0000313" key="45">
    <source>
        <dbReference type="EMBL" id="NYA01370.1"/>
    </source>
</evidence>
<evidence type="ECO:0000313" key="28">
    <source>
        <dbReference type="EMBL" id="EAK9318483.1"/>
    </source>
</evidence>
<evidence type="ECO:0000313" key="64">
    <source>
        <dbReference type="Proteomes" id="UP000398321"/>
    </source>
</evidence>
<dbReference type="Proteomes" id="UP000364988">
    <property type="component" value="Unassembled WGS sequence"/>
</dbReference>
<evidence type="ECO:0000313" key="72">
    <source>
        <dbReference type="Proteomes" id="UP000478704"/>
    </source>
</evidence>
<evidence type="ECO:0000313" key="69">
    <source>
        <dbReference type="Proteomes" id="UP000460224"/>
    </source>
</evidence>
<evidence type="ECO:0000313" key="21">
    <source>
        <dbReference type="EMBL" id="EAG6169473.1"/>
    </source>
</evidence>
<dbReference type="KEGG" id="lmok:CQ02_06390"/>
<dbReference type="EMBL" id="AABGHY010000002">
    <property type="protein sequence ID" value="EAH3293678.1"/>
    <property type="molecule type" value="Genomic_DNA"/>
</dbReference>
<dbReference type="EMBL" id="MJTJ01000006">
    <property type="protein sequence ID" value="OET52132.1"/>
    <property type="molecule type" value="Genomic_DNA"/>
</dbReference>
<evidence type="ECO:0000313" key="84">
    <source>
        <dbReference type="Proteomes" id="UP000549379"/>
    </source>
</evidence>
<evidence type="ECO:0000313" key="44">
    <source>
        <dbReference type="EMBL" id="KAA9449338.1"/>
    </source>
</evidence>
<dbReference type="EMBL" id="DAAJFY010000007">
    <property type="protein sequence ID" value="HAC0275966.1"/>
    <property type="molecule type" value="Genomic_DNA"/>
</dbReference>
<dbReference type="EMBL" id="AAAMZD010000003">
    <property type="protein sequence ID" value="EAD3792914.1"/>
    <property type="molecule type" value="Genomic_DNA"/>
</dbReference>
<evidence type="ECO:0000313" key="85">
    <source>
        <dbReference type="Proteomes" id="UP000566721"/>
    </source>
</evidence>
<sequence>MAKTELNPKVDAFLSKPSTWQAEFKALREIAITFELEEEFKWGKPCYAINGSNVFLIHGFKNYCALLFMKGALLRDPENILVQQTENVQAARQIRFTNLQEILDQKEFLKAYIQNAIEVEKAGLEVELKPREETPIPEELLAKFEEMPALQTAFEALTPGRQKAYLLYFAAPKQSKTRVSRIEKYEATILDGLGLND</sequence>
<dbReference type="PIRSF" id="PIRSF021308">
    <property type="entry name" value="UCP021308"/>
    <property type="match status" value="1"/>
</dbReference>
<dbReference type="Proteomes" id="UP000365297">
    <property type="component" value="Unassembled WGS sequence"/>
</dbReference>
<dbReference type="Proteomes" id="UP000843775">
    <property type="component" value="Unassembled WGS sequence"/>
</dbReference>
<evidence type="ECO:0000313" key="36">
    <source>
        <dbReference type="EMBL" id="EDN9836530.1"/>
    </source>
</evidence>
<dbReference type="EMBL" id="AABATR010000003">
    <property type="protein sequence ID" value="EAG1893676.1"/>
    <property type="molecule type" value="Genomic_DNA"/>
</dbReference>
<dbReference type="Proteomes" id="UP000376505">
    <property type="component" value="Unassembled WGS sequence"/>
</dbReference>
<dbReference type="RefSeq" id="WP_003726043.1">
    <property type="nucleotide sequence ID" value="NC_021824.1"/>
</dbReference>
<reference evidence="42" key="9">
    <citation type="submission" date="2019-11" db="EMBL/GenBank/DDBJ databases">
        <authorList>
            <consortium name="NCBI Pathogen Detection Project"/>
        </authorList>
    </citation>
    <scope>NUCLEOTIDE SEQUENCE</scope>
    <source>
        <strain evidence="43">2017-325981-023-01</strain>
        <strain evidence="39">CFIAFB20100120</strain>
        <strain evidence="38">CFIAFB20130012</strain>
        <strain evidence="41">CFIAFB20170037</strain>
        <strain evidence="40">CFIAFB20170045</strain>
        <strain evidence="42">DMG1500109</strain>
    </source>
</reference>
<dbReference type="Proteomes" id="UP000368512">
    <property type="component" value="Unassembled WGS sequence"/>
</dbReference>
<evidence type="ECO:0000313" key="78">
    <source>
        <dbReference type="Proteomes" id="UP000530452"/>
    </source>
</evidence>
<dbReference type="Proteomes" id="UP000336166">
    <property type="component" value="Unassembled WGS sequence"/>
</dbReference>
<organism evidence="10 62">
    <name type="scientific">Listeria monocytogenes</name>
    <dbReference type="NCBI Taxonomy" id="1639"/>
    <lineage>
        <taxon>Bacteria</taxon>
        <taxon>Bacillati</taxon>
        <taxon>Bacillota</taxon>
        <taxon>Bacilli</taxon>
        <taxon>Bacillales</taxon>
        <taxon>Listeriaceae</taxon>
        <taxon>Listeria</taxon>
    </lineage>
</organism>
<evidence type="ECO:0000313" key="32">
    <source>
        <dbReference type="EMBL" id="ECX6924288.1"/>
    </source>
</evidence>
<evidence type="ECO:0000313" key="34">
    <source>
        <dbReference type="EMBL" id="ECY9784207.1"/>
    </source>
</evidence>
<evidence type="ECO:0000313" key="3">
    <source>
        <dbReference type="EMBL" id="EAC5549382.1"/>
    </source>
</evidence>
<dbReference type="EMBL" id="AABBHO010000065">
    <property type="protein sequence ID" value="EAG2998515.1"/>
    <property type="molecule type" value="Genomic_DNA"/>
</dbReference>
<evidence type="ECO:0000313" key="30">
    <source>
        <dbReference type="EMBL" id="ECB9514830.1"/>
    </source>
</evidence>
<dbReference type="EMBL" id="DAAIHR010000025">
    <property type="protein sequence ID" value="HAB8399806.1"/>
    <property type="molecule type" value="Genomic_DNA"/>
</dbReference>
<dbReference type="EMBL" id="AABGUK010000003">
    <property type="protein sequence ID" value="EAH4242418.1"/>
    <property type="molecule type" value="Genomic_DNA"/>
</dbReference>
<dbReference type="EMBL" id="AABAYG010000004">
    <property type="protein sequence ID" value="EAG2245887.1"/>
    <property type="molecule type" value="Genomic_DNA"/>
</dbReference>
<dbReference type="EMBL" id="AABAGT010000021">
    <property type="protein sequence ID" value="EAG0868120.1"/>
    <property type="molecule type" value="Genomic_DNA"/>
</dbReference>
<dbReference type="Proteomes" id="UP000852906">
    <property type="component" value="Unassembled WGS sequence"/>
</dbReference>
<evidence type="ECO:0000313" key="35">
    <source>
        <dbReference type="EMBL" id="EDN7715283.1"/>
    </source>
</evidence>
<evidence type="ECO:0000313" key="83">
    <source>
        <dbReference type="Proteomes" id="UP000548278"/>
    </source>
</evidence>
<dbReference type="EMBL" id="AABBAW010000003">
    <property type="protein sequence ID" value="EAG2515178.1"/>
    <property type="molecule type" value="Genomic_DNA"/>
</dbReference>
<evidence type="ECO:0000313" key="59">
    <source>
        <dbReference type="Proteomes" id="UP000365297"/>
    </source>
</evidence>
<dbReference type="EMBL" id="AALGDA010000079">
    <property type="protein sequence ID" value="ECY9784207.1"/>
    <property type="molecule type" value="Genomic_DNA"/>
</dbReference>
<dbReference type="Proteomes" id="UP000350032">
    <property type="component" value="Unassembled WGS sequence"/>
</dbReference>
<dbReference type="Proteomes" id="UP000489121">
    <property type="component" value="Unassembled WGS sequence"/>
</dbReference>
<dbReference type="EMBL" id="AANDSR010000003">
    <property type="protein sequence ID" value="EDN9836530.1"/>
    <property type="molecule type" value="Genomic_DNA"/>
</dbReference>
<reference evidence="51 54" key="6">
    <citation type="submission" date="2018-06" db="EMBL/GenBank/DDBJ databases">
        <authorList>
            <consortium name="GenomeTrakr: Next Generation Sequencing Network for Food Pathogen Tracability"/>
        </authorList>
    </citation>
    <scope>NUCLEOTIDE SEQUENCE [LARGE SCALE GENOMIC DNA]</scope>
    <source>
        <strain evidence="18 84">10B02965A-1</strain>
        <strain evidence="5 60">CFSAN008042</strain>
        <strain evidence="20 77">CFSAN063727</strain>
        <strain evidence="35 68">CFSAN102901</strain>
        <strain evidence="10 62">FDA00006494</strain>
        <strain evidence="3 59">FDA00007096</strain>
        <strain evidence="16">FDA00011243</strain>
        <strain evidence="4 49">FDA00013332</strain>
        <strain evidence="9 53">FDA00013853</strain>
        <strain evidence="29 66">FDA00014336</strain>
        <strain evidence="31 63">FDA00014370</strain>
        <strain evidence="30 64">FDA00014392</strain>
        <strain evidence="37">FDA00015054</strain>
        <strain evidence="19 80">FDA1005580-S054-001</strain>
        <strain evidence="72">FDA1090798-S029-001</strain>
        <strain evidence="73">FDA956581-098-004</strain>
        <strain evidence="17 75">FDA960927-006-004</strain>
        <strain evidence="21 85">FLAG-38921</strain>
        <strain evidence="32 67">FLAG-51482A</strain>
        <strain evidence="15 51">FLAG-54356</strain>
        <strain evidence="8 61">FSIS31901579</strain>
        <strain evidence="26 76">LS1344</strain>
        <strain evidence="36 70">OSF101448</strain>
        <strain evidence="7 54">VA-WGS-00405</strain>
    </source>
</reference>
<dbReference type="Proteomes" id="UP000337746">
    <property type="component" value="Unassembled WGS sequence"/>
</dbReference>
<evidence type="ECO:0000313" key="87">
    <source>
        <dbReference type="Proteomes" id="UP000841146"/>
    </source>
</evidence>
<evidence type="ECO:0000313" key="27">
    <source>
        <dbReference type="EMBL" id="EAK8897751.1"/>
    </source>
</evidence>
<dbReference type="EMBL" id="AAASLB010000002">
    <property type="protein sequence ID" value="EAE4941576.1"/>
    <property type="molecule type" value="Genomic_DNA"/>
</dbReference>
<evidence type="ECO:0000313" key="51">
    <source>
        <dbReference type="Proteomes" id="UP000337746"/>
    </source>
</evidence>
<evidence type="ECO:0000313" key="10">
    <source>
        <dbReference type="EMBL" id="EAE1338854.1"/>
    </source>
</evidence>
<dbReference type="Gene3D" id="3.90.1150.200">
    <property type="match status" value="1"/>
</dbReference>
<evidence type="ECO:0000313" key="61">
    <source>
        <dbReference type="Proteomes" id="UP000376505"/>
    </source>
</evidence>
<dbReference type="EMBL" id="DAAJCS010000006">
    <property type="protein sequence ID" value="HAC0013269.1"/>
    <property type="molecule type" value="Genomic_DNA"/>
</dbReference>
<evidence type="ECO:0000313" key="17">
    <source>
        <dbReference type="EMBL" id="EAG2515178.1"/>
    </source>
</evidence>
<dbReference type="EMBL" id="DABJAN010000004">
    <property type="protein sequence ID" value="HAJ9594190.1"/>
    <property type="molecule type" value="Genomic_DNA"/>
</dbReference>
<evidence type="ECO:0000313" key="6">
    <source>
        <dbReference type="EMBL" id="EAC9039533.1"/>
    </source>
</evidence>
<evidence type="ECO:0000313" key="76">
    <source>
        <dbReference type="Proteomes" id="UP000527632"/>
    </source>
</evidence>
<dbReference type="OMA" id="LKWGKPC"/>
<dbReference type="Proteomes" id="UP000478682">
    <property type="component" value="Unassembled WGS sequence"/>
</dbReference>
<dbReference type="Proteomes" id="UP000427828">
    <property type="component" value="Unassembled WGS sequence"/>
</dbReference>
<evidence type="ECO:0000313" key="22">
    <source>
        <dbReference type="EMBL" id="EAG6991874.1"/>
    </source>
</evidence>
<gene>
    <name evidence="13" type="ORF">A8L61_12615</name>
    <name evidence="22" type="ORF">AB917_14885</name>
    <name evidence="2" type="ORF">ABZ57_05380</name>
    <name evidence="46" type="ORF">AJL21_02335</name>
    <name evidence="10" type="ORF">ART25_08050</name>
    <name evidence="3" type="ORF">ARY78_02925</name>
    <name evidence="17" type="ORF">B1N52_08390</name>
    <name evidence="16" type="ORF">B1S26_10785</name>
    <name evidence="18" type="ORF">B5K54_14565</name>
    <name evidence="14" type="ORF">BB997_08685</name>
    <name evidence="32" type="ORF">BCZ19_06375</name>
    <name evidence="15" type="ORF">BCZ21_10535</name>
    <name evidence="20" type="ORF">CA369_04175</name>
    <name evidence="19" type="ORF">CAV64_05295</name>
    <name evidence="24" type="ORF">D4920_02680</name>
    <name evidence="23" type="ORF">D4B11_15565</name>
    <name evidence="25" type="ORF">D5N24_04650</name>
    <name evidence="27" type="ORF">D7104_08530</name>
    <name evidence="44" type="ORF">DCK61_10770</name>
    <name evidence="21" type="ORF">DCT16_08750</name>
    <name evidence="5" type="ORF">DQ70_08955</name>
    <name evidence="4" type="ORF">DU018_14695</name>
    <name evidence="47" type="ORF">DYZ80_01337</name>
    <name evidence="12" type="ORF">E1W56_05910</name>
    <name evidence="26" type="ORF">E5F58_10525</name>
    <name evidence="9" type="ORF">EX365_07990</name>
    <name evidence="8" type="ORF">EXZ73_12415</name>
    <name evidence="33" type="ORF">F6436_13815</name>
    <name evidence="34" type="ORF">F6515_14610</name>
    <name evidence="28" type="ORF">FA835_15410</name>
    <name evidence="30" type="ORF">FLQ97_14000</name>
    <name evidence="29" type="ORF">FLR03_05350</name>
    <name evidence="31" type="ORF">FNX40_10330</name>
    <name evidence="37" type="ORF">G3O21_002509</name>
    <name evidence="42" type="ORF">GI949_04840</name>
    <name evidence="36" type="ORF">GJW51_07605</name>
    <name evidence="35" type="ORF">GQG13_09110</name>
    <name evidence="38" type="ORF">GYR60_14935</name>
    <name evidence="39" type="ORF">GYS09_14645</name>
    <name evidence="40" type="ORF">GYX23_09685</name>
    <name evidence="41" type="ORF">GYY14_11340</name>
    <name evidence="43" type="ORF">HQN34_002417</name>
    <name evidence="45" type="ORF">HZJ64_05965</name>
    <name evidence="6" type="ORF">KV70_04885</name>
    <name evidence="7" type="ORF">UI29_09050</name>
    <name evidence="11" type="ORF">Y261_13460</name>
</gene>
<dbReference type="EMBL" id="AABCVX010000003">
    <property type="protein sequence ID" value="EAG6169473.1"/>
    <property type="molecule type" value="Genomic_DNA"/>
</dbReference>
<evidence type="ECO:0000313" key="49">
    <source>
        <dbReference type="Proteomes" id="UP000331186"/>
    </source>
</evidence>
<dbReference type="Proteomes" id="UP000410967">
    <property type="component" value="Unassembled WGS sequence"/>
</dbReference>
<dbReference type="EMBL" id="AAANYR010000003">
    <property type="protein sequence ID" value="EAD5786492.1"/>
    <property type="molecule type" value="Genomic_DNA"/>
</dbReference>